<keyword evidence="2" id="KW-0645">Protease</keyword>
<dbReference type="EMBL" id="ML996092">
    <property type="protein sequence ID" value="KAF2149035.1"/>
    <property type="molecule type" value="Genomic_DNA"/>
</dbReference>
<feature type="non-terminal residue" evidence="6">
    <location>
        <position position="1"/>
    </location>
</feature>
<evidence type="ECO:0000256" key="1">
    <source>
        <dbReference type="ARBA" id="ARBA00005234"/>
    </source>
</evidence>
<keyword evidence="4" id="KW-0788">Thiol protease</keyword>
<dbReference type="Proteomes" id="UP000799439">
    <property type="component" value="Unassembled WGS sequence"/>
</dbReference>
<dbReference type="InterPro" id="IPR038765">
    <property type="entry name" value="Papain-like_cys_pep_sf"/>
</dbReference>
<dbReference type="Gene3D" id="1.10.418.20">
    <property type="match status" value="1"/>
</dbReference>
<dbReference type="GO" id="GO:0005634">
    <property type="term" value="C:nucleus"/>
    <property type="evidence" value="ECO:0007669"/>
    <property type="project" value="TreeGrafter"/>
</dbReference>
<dbReference type="SUPFAM" id="SSF54001">
    <property type="entry name" value="Cysteine proteinases"/>
    <property type="match status" value="1"/>
</dbReference>
<name>A0A9P4IWK9_9PEZI</name>
<evidence type="ECO:0000256" key="2">
    <source>
        <dbReference type="ARBA" id="ARBA00022670"/>
    </source>
</evidence>
<dbReference type="GO" id="GO:0016929">
    <property type="term" value="F:deSUMOylase activity"/>
    <property type="evidence" value="ECO:0007669"/>
    <property type="project" value="TreeGrafter"/>
</dbReference>
<gene>
    <name evidence="6" type="ORF">K461DRAFT_231755</name>
</gene>
<reference evidence="6" key="1">
    <citation type="journal article" date="2020" name="Stud. Mycol.">
        <title>101 Dothideomycetes genomes: a test case for predicting lifestyles and emergence of pathogens.</title>
        <authorList>
            <person name="Haridas S."/>
            <person name="Albert R."/>
            <person name="Binder M."/>
            <person name="Bloem J."/>
            <person name="Labutti K."/>
            <person name="Salamov A."/>
            <person name="Andreopoulos B."/>
            <person name="Baker S."/>
            <person name="Barry K."/>
            <person name="Bills G."/>
            <person name="Bluhm B."/>
            <person name="Cannon C."/>
            <person name="Castanera R."/>
            <person name="Culley D."/>
            <person name="Daum C."/>
            <person name="Ezra D."/>
            <person name="Gonzalez J."/>
            <person name="Henrissat B."/>
            <person name="Kuo A."/>
            <person name="Liang C."/>
            <person name="Lipzen A."/>
            <person name="Lutzoni F."/>
            <person name="Magnuson J."/>
            <person name="Mondo S."/>
            <person name="Nolan M."/>
            <person name="Ohm R."/>
            <person name="Pangilinan J."/>
            <person name="Park H.-J."/>
            <person name="Ramirez L."/>
            <person name="Alfaro M."/>
            <person name="Sun H."/>
            <person name="Tritt A."/>
            <person name="Yoshinaga Y."/>
            <person name="Zwiers L.-H."/>
            <person name="Turgeon B."/>
            <person name="Goodwin S."/>
            <person name="Spatafora J."/>
            <person name="Crous P."/>
            <person name="Grigoriev I."/>
        </authorList>
    </citation>
    <scope>NUCLEOTIDE SEQUENCE</scope>
    <source>
        <strain evidence="6">CBS 260.36</strain>
    </source>
</reference>
<dbReference type="PANTHER" id="PTHR12606">
    <property type="entry name" value="SENTRIN/SUMO-SPECIFIC PROTEASE"/>
    <property type="match status" value="1"/>
</dbReference>
<dbReference type="PANTHER" id="PTHR12606:SF141">
    <property type="entry name" value="GH15225P-RELATED"/>
    <property type="match status" value="1"/>
</dbReference>
<evidence type="ECO:0000256" key="4">
    <source>
        <dbReference type="ARBA" id="ARBA00022807"/>
    </source>
</evidence>
<evidence type="ECO:0000259" key="5">
    <source>
        <dbReference type="PROSITE" id="PS50600"/>
    </source>
</evidence>
<dbReference type="Gene3D" id="3.30.310.130">
    <property type="entry name" value="Ubiquitin-related"/>
    <property type="match status" value="1"/>
</dbReference>
<organism evidence="6 7">
    <name type="scientific">Myriangium duriaei CBS 260.36</name>
    <dbReference type="NCBI Taxonomy" id="1168546"/>
    <lineage>
        <taxon>Eukaryota</taxon>
        <taxon>Fungi</taxon>
        <taxon>Dikarya</taxon>
        <taxon>Ascomycota</taxon>
        <taxon>Pezizomycotina</taxon>
        <taxon>Dothideomycetes</taxon>
        <taxon>Dothideomycetidae</taxon>
        <taxon>Myriangiales</taxon>
        <taxon>Myriangiaceae</taxon>
        <taxon>Myriangium</taxon>
    </lineage>
</organism>
<comment type="similarity">
    <text evidence="1">Belongs to the peptidase C48 family.</text>
</comment>
<accession>A0A9P4IWK9</accession>
<dbReference type="GO" id="GO:0016926">
    <property type="term" value="P:protein desumoylation"/>
    <property type="evidence" value="ECO:0007669"/>
    <property type="project" value="TreeGrafter"/>
</dbReference>
<protein>
    <submittedName>
        <fullName evidence="6">Cysteine proteinase</fullName>
    </submittedName>
</protein>
<evidence type="ECO:0000313" key="7">
    <source>
        <dbReference type="Proteomes" id="UP000799439"/>
    </source>
</evidence>
<dbReference type="Pfam" id="PF02902">
    <property type="entry name" value="Peptidase_C48"/>
    <property type="match status" value="1"/>
</dbReference>
<dbReference type="InterPro" id="IPR003653">
    <property type="entry name" value="Peptidase_C48_C"/>
</dbReference>
<evidence type="ECO:0000256" key="3">
    <source>
        <dbReference type="ARBA" id="ARBA00022801"/>
    </source>
</evidence>
<dbReference type="GO" id="GO:0006508">
    <property type="term" value="P:proteolysis"/>
    <property type="evidence" value="ECO:0007669"/>
    <property type="project" value="UniProtKB-KW"/>
</dbReference>
<feature type="domain" description="Ubiquitin-like protease family profile" evidence="5">
    <location>
        <begin position="1"/>
        <end position="159"/>
    </location>
</feature>
<dbReference type="OrthoDB" id="1939479at2759"/>
<dbReference type="AlphaFoldDB" id="A0A9P4IWK9"/>
<comment type="caution">
    <text evidence="6">The sequence shown here is derived from an EMBL/GenBank/DDBJ whole genome shotgun (WGS) entry which is preliminary data.</text>
</comment>
<keyword evidence="7" id="KW-1185">Reference proteome</keyword>
<sequence length="197" mass="22201">WLNDEVVNAWYANLCARLNERDGYVKGPNNVPRWVAYSTAWYKNATERGVSTIAGWSRRKGIKNDKLLQAERIFFPTNTGAHWTLLTISGKHKTIEYLDSMNAEGYGSKRNIDLAKKWLQMELGGKFVEDEWKILRTTSAQQNNMNDCGVFACLNGWALGKGLEDPSGEFEDGEIPLARRMVAAVLMNGGFTGEFDL</sequence>
<proteinExistence type="inferred from homology"/>
<keyword evidence="3" id="KW-0378">Hydrolase</keyword>
<evidence type="ECO:0000313" key="6">
    <source>
        <dbReference type="EMBL" id="KAF2149035.1"/>
    </source>
</evidence>
<dbReference type="PROSITE" id="PS50600">
    <property type="entry name" value="ULP_PROTEASE"/>
    <property type="match status" value="1"/>
</dbReference>